<keyword evidence="3" id="KW-1185">Reference proteome</keyword>
<feature type="signal peptide" evidence="1">
    <location>
        <begin position="1"/>
        <end position="22"/>
    </location>
</feature>
<evidence type="ECO:0000313" key="3">
    <source>
        <dbReference type="Proteomes" id="UP000429555"/>
    </source>
</evidence>
<feature type="chain" id="PRO_5026054521" evidence="1">
    <location>
        <begin position="23"/>
        <end position="146"/>
    </location>
</feature>
<dbReference type="EMBL" id="WKJZ01000003">
    <property type="protein sequence ID" value="MVW76736.1"/>
    <property type="molecule type" value="Genomic_DNA"/>
</dbReference>
<dbReference type="AlphaFoldDB" id="A0A6I4L1X2"/>
<organism evidence="2 3">
    <name type="scientific">Pseudomonas xionganensis</name>
    <dbReference type="NCBI Taxonomy" id="2654845"/>
    <lineage>
        <taxon>Bacteria</taxon>
        <taxon>Pseudomonadati</taxon>
        <taxon>Pseudomonadota</taxon>
        <taxon>Gammaproteobacteria</taxon>
        <taxon>Pseudomonadales</taxon>
        <taxon>Pseudomonadaceae</taxon>
        <taxon>Pseudomonas</taxon>
    </lineage>
</organism>
<reference evidence="2 3" key="1">
    <citation type="submission" date="2019-11" db="EMBL/GenBank/DDBJ databases">
        <title>Pseudomonas flavidum sp. nov., isolated from Baiyang Lake.</title>
        <authorList>
            <person name="Zhao Y."/>
        </authorList>
    </citation>
    <scope>NUCLEOTIDE SEQUENCE [LARGE SCALE GENOMIC DNA]</scope>
    <source>
        <strain evidence="3">R-22-3 w-18</strain>
    </source>
</reference>
<accession>A0A6I4L1X2</accession>
<evidence type="ECO:0000256" key="1">
    <source>
        <dbReference type="SAM" id="SignalP"/>
    </source>
</evidence>
<proteinExistence type="predicted"/>
<dbReference type="RefSeq" id="WP_160347241.1">
    <property type="nucleotide sequence ID" value="NZ_WKJZ01000003.1"/>
</dbReference>
<comment type="caution">
    <text evidence="2">The sequence shown here is derived from an EMBL/GenBank/DDBJ whole genome shotgun (WGS) entry which is preliminary data.</text>
</comment>
<sequence>MKKFILAAAGVCALVGSGAASAIDLGGGTNEILMTDCTLLANDINLIVSNNVVGAVICDAGTGFAAVSLCHTNGQTNSRSAVVTADADGNTTCTITADEDCVETVEGSLFPSASSRFGTVSGQFPGAACAVAAATGIATTQAANAD</sequence>
<keyword evidence="1" id="KW-0732">Signal</keyword>
<dbReference type="Proteomes" id="UP000429555">
    <property type="component" value="Unassembled WGS sequence"/>
</dbReference>
<name>A0A6I4L1X2_9PSED</name>
<evidence type="ECO:0000313" key="2">
    <source>
        <dbReference type="EMBL" id="MVW76736.1"/>
    </source>
</evidence>
<protein>
    <submittedName>
        <fullName evidence="2">Uncharacterized protein</fullName>
    </submittedName>
</protein>
<gene>
    <name evidence="2" type="ORF">GJV18_15555</name>
</gene>